<evidence type="ECO:0000313" key="6">
    <source>
        <dbReference type="EnsemblPlants" id="AET5Gv20690600.1"/>
    </source>
</evidence>
<dbReference type="InterPro" id="IPR013809">
    <property type="entry name" value="ENTH"/>
</dbReference>
<proteinExistence type="predicted"/>
<dbReference type="GO" id="GO:0032050">
    <property type="term" value="F:clathrin heavy chain binding"/>
    <property type="evidence" value="ECO:0007669"/>
    <property type="project" value="TreeGrafter"/>
</dbReference>
<keyword evidence="3" id="KW-0333">Golgi apparatus</keyword>
<dbReference type="AlphaFoldDB" id="A0A453LAR2"/>
<keyword evidence="4" id="KW-0968">Cytoplasmic vesicle</keyword>
<dbReference type="KEGG" id="ats:109758925"/>
<dbReference type="OMA" id="SNAHEIP"/>
<dbReference type="GO" id="GO:0030136">
    <property type="term" value="C:clathrin-coated vesicle"/>
    <property type="evidence" value="ECO:0007669"/>
    <property type="project" value="UniProtKB-SubCell"/>
</dbReference>
<dbReference type="Gene3D" id="1.20.58.150">
    <property type="entry name" value="ANTH domain"/>
    <property type="match status" value="1"/>
</dbReference>
<name>A0A453LAR2_AEGTS</name>
<dbReference type="GO" id="GO:0000149">
    <property type="term" value="F:SNARE binding"/>
    <property type="evidence" value="ECO:0007669"/>
    <property type="project" value="TreeGrafter"/>
</dbReference>
<dbReference type="PANTHER" id="PTHR22951:SF19">
    <property type="entry name" value="OS08G0467300 PROTEIN"/>
    <property type="match status" value="1"/>
</dbReference>
<dbReference type="Proteomes" id="UP000015105">
    <property type="component" value="Chromosome 5D"/>
</dbReference>
<dbReference type="InterPro" id="IPR008942">
    <property type="entry name" value="ENTH_VHS"/>
</dbReference>
<evidence type="ECO:0000313" key="7">
    <source>
        <dbReference type="Proteomes" id="UP000015105"/>
    </source>
</evidence>
<evidence type="ECO:0000259" key="5">
    <source>
        <dbReference type="PROSITE" id="PS50942"/>
    </source>
</evidence>
<feature type="domain" description="ENTH" evidence="5">
    <location>
        <begin position="97"/>
        <end position="246"/>
    </location>
</feature>
<dbReference type="InterPro" id="IPR045192">
    <property type="entry name" value="AP180-like"/>
</dbReference>
<reference evidence="6" key="5">
    <citation type="journal article" date="2021" name="G3 (Bethesda)">
        <title>Aegilops tauschii genome assembly Aet v5.0 features greater sequence contiguity and improved annotation.</title>
        <authorList>
            <person name="Wang L."/>
            <person name="Zhu T."/>
            <person name="Rodriguez J.C."/>
            <person name="Deal K.R."/>
            <person name="Dubcovsky J."/>
            <person name="McGuire P.E."/>
            <person name="Lux T."/>
            <person name="Spannagl M."/>
            <person name="Mayer K.F.X."/>
            <person name="Baldrich P."/>
            <person name="Meyers B.C."/>
            <person name="Huo N."/>
            <person name="Gu Y.Q."/>
            <person name="Zhou H."/>
            <person name="Devos K.M."/>
            <person name="Bennetzen J.L."/>
            <person name="Unver T."/>
            <person name="Budak H."/>
            <person name="Gulick P.J."/>
            <person name="Galiba G."/>
            <person name="Kalapos B."/>
            <person name="Nelson D.R."/>
            <person name="Li P."/>
            <person name="You F.M."/>
            <person name="Luo M.C."/>
            <person name="Dvorak J."/>
        </authorList>
    </citation>
    <scope>NUCLEOTIDE SEQUENCE [LARGE SCALE GENOMIC DNA]</scope>
    <source>
        <strain evidence="6">cv. AL8/78</strain>
    </source>
</reference>
<sequence length="442" mass="48378">MLQRPRIHLSTHISYPSIHRGSVLSYVYVRACLIEVLDPPIAAQHRVGWREGATDRSIVPSAMTTARQWWRRAAAAAKDKKSLCLTRAAGALRSPARVRGGAAELDAAVIRATSHDDRFVDRGAAARVLDLARASSPSPLVWTLARRAGRTRCWAVALKALMLAHRLLLLAQPRAGGRVPFDLADFRDRSSAGLSALVRAYFRFLDARSLFAAEEDDGAGANGDQDEETRLLDRLSRRQHLLDLLMQIRPYGDGMERQSLVLDAMECAVVEIFDVYGQVRAGIAEYLVAALGGSAPTTAMPRPRPGETVATARRRRAMQGVRVLRKEAEQSALVSSYFELCRALGVLSAAEFPALERVPDHDIRDLEKLIMAHVEDGGCMVEQDNEAKALAVPMEDAGVASTAVATKEWMVFDDDAGTGVRQGHFGDYVNPFLTNLTELGDT</sequence>
<dbReference type="SUPFAM" id="SSF89009">
    <property type="entry name" value="GAT-like domain"/>
    <property type="match status" value="1"/>
</dbReference>
<evidence type="ECO:0000256" key="3">
    <source>
        <dbReference type="ARBA" id="ARBA00023034"/>
    </source>
</evidence>
<dbReference type="Pfam" id="PF07651">
    <property type="entry name" value="ANTH"/>
    <property type="match status" value="1"/>
</dbReference>
<dbReference type="InterPro" id="IPR014712">
    <property type="entry name" value="ANTH_dom_sf"/>
</dbReference>
<dbReference type="GO" id="GO:0048268">
    <property type="term" value="P:clathrin coat assembly"/>
    <property type="evidence" value="ECO:0007669"/>
    <property type="project" value="InterPro"/>
</dbReference>
<keyword evidence="7" id="KW-1185">Reference proteome</keyword>
<accession>A0A453LAR2</accession>
<dbReference type="GO" id="GO:0005546">
    <property type="term" value="F:phosphatidylinositol-4,5-bisphosphate binding"/>
    <property type="evidence" value="ECO:0007669"/>
    <property type="project" value="TreeGrafter"/>
</dbReference>
<reference evidence="7" key="1">
    <citation type="journal article" date="2014" name="Science">
        <title>Ancient hybridizations among the ancestral genomes of bread wheat.</title>
        <authorList>
            <consortium name="International Wheat Genome Sequencing Consortium,"/>
            <person name="Marcussen T."/>
            <person name="Sandve S.R."/>
            <person name="Heier L."/>
            <person name="Spannagl M."/>
            <person name="Pfeifer M."/>
            <person name="Jakobsen K.S."/>
            <person name="Wulff B.B."/>
            <person name="Steuernagel B."/>
            <person name="Mayer K.F."/>
            <person name="Olsen O.A."/>
        </authorList>
    </citation>
    <scope>NUCLEOTIDE SEQUENCE [LARGE SCALE GENOMIC DNA]</scope>
    <source>
        <strain evidence="7">cv. AL8/78</strain>
    </source>
</reference>
<evidence type="ECO:0000256" key="2">
    <source>
        <dbReference type="ARBA" id="ARBA00004555"/>
    </source>
</evidence>
<dbReference type="Gramene" id="AET5Gv20690600.1">
    <property type="protein sequence ID" value="AET5Gv20690600.1"/>
    <property type="gene ID" value="AET5Gv20690600"/>
</dbReference>
<dbReference type="SUPFAM" id="SSF48464">
    <property type="entry name" value="ENTH/VHS domain"/>
    <property type="match status" value="1"/>
</dbReference>
<dbReference type="PROSITE" id="PS50942">
    <property type="entry name" value="ENTH"/>
    <property type="match status" value="1"/>
</dbReference>
<dbReference type="GO" id="GO:0005905">
    <property type="term" value="C:clathrin-coated pit"/>
    <property type="evidence" value="ECO:0007669"/>
    <property type="project" value="TreeGrafter"/>
</dbReference>
<dbReference type="EnsemblPlants" id="AET5Gv20690600.1">
    <property type="protein sequence ID" value="AET5Gv20690600.1"/>
    <property type="gene ID" value="AET5Gv20690600"/>
</dbReference>
<evidence type="ECO:0000256" key="1">
    <source>
        <dbReference type="ARBA" id="ARBA00004132"/>
    </source>
</evidence>
<dbReference type="Gene3D" id="1.25.40.90">
    <property type="match status" value="1"/>
</dbReference>
<comment type="subcellular location">
    <subcellularLocation>
        <location evidence="1">Cytoplasmic vesicle</location>
        <location evidence="1">Clathrin-coated vesicle</location>
    </subcellularLocation>
    <subcellularLocation>
        <location evidence="2">Golgi apparatus</location>
    </subcellularLocation>
</comment>
<reference evidence="6" key="4">
    <citation type="submission" date="2019-03" db="UniProtKB">
        <authorList>
            <consortium name="EnsemblPlants"/>
        </authorList>
    </citation>
    <scope>IDENTIFICATION</scope>
</reference>
<dbReference type="GO" id="GO:0006900">
    <property type="term" value="P:vesicle budding from membrane"/>
    <property type="evidence" value="ECO:0007669"/>
    <property type="project" value="TreeGrafter"/>
</dbReference>
<dbReference type="OrthoDB" id="682511at2759"/>
<organism evidence="6 7">
    <name type="scientific">Aegilops tauschii subsp. strangulata</name>
    <name type="common">Goatgrass</name>
    <dbReference type="NCBI Taxonomy" id="200361"/>
    <lineage>
        <taxon>Eukaryota</taxon>
        <taxon>Viridiplantae</taxon>
        <taxon>Streptophyta</taxon>
        <taxon>Embryophyta</taxon>
        <taxon>Tracheophyta</taxon>
        <taxon>Spermatophyta</taxon>
        <taxon>Magnoliopsida</taxon>
        <taxon>Liliopsida</taxon>
        <taxon>Poales</taxon>
        <taxon>Poaceae</taxon>
        <taxon>BOP clade</taxon>
        <taxon>Pooideae</taxon>
        <taxon>Triticodae</taxon>
        <taxon>Triticeae</taxon>
        <taxon>Triticinae</taxon>
        <taxon>Aegilops</taxon>
    </lineage>
</organism>
<reference evidence="6" key="3">
    <citation type="journal article" date="2017" name="Nature">
        <title>Genome sequence of the progenitor of the wheat D genome Aegilops tauschii.</title>
        <authorList>
            <person name="Luo M.C."/>
            <person name="Gu Y.Q."/>
            <person name="Puiu D."/>
            <person name="Wang H."/>
            <person name="Twardziok S.O."/>
            <person name="Deal K.R."/>
            <person name="Huo N."/>
            <person name="Zhu T."/>
            <person name="Wang L."/>
            <person name="Wang Y."/>
            <person name="McGuire P.E."/>
            <person name="Liu S."/>
            <person name="Long H."/>
            <person name="Ramasamy R.K."/>
            <person name="Rodriguez J.C."/>
            <person name="Van S.L."/>
            <person name="Yuan L."/>
            <person name="Wang Z."/>
            <person name="Xia Z."/>
            <person name="Xiao L."/>
            <person name="Anderson O.D."/>
            <person name="Ouyang S."/>
            <person name="Liang Y."/>
            <person name="Zimin A.V."/>
            <person name="Pertea G."/>
            <person name="Qi P."/>
            <person name="Bennetzen J.L."/>
            <person name="Dai X."/>
            <person name="Dawson M.W."/>
            <person name="Muller H.G."/>
            <person name="Kugler K."/>
            <person name="Rivarola-Duarte L."/>
            <person name="Spannagl M."/>
            <person name="Mayer K.F.X."/>
            <person name="Lu F.H."/>
            <person name="Bevan M.W."/>
            <person name="Leroy P."/>
            <person name="Li P."/>
            <person name="You F.M."/>
            <person name="Sun Q."/>
            <person name="Liu Z."/>
            <person name="Lyons E."/>
            <person name="Wicker T."/>
            <person name="Salzberg S.L."/>
            <person name="Devos K.M."/>
            <person name="Dvorak J."/>
        </authorList>
    </citation>
    <scope>NUCLEOTIDE SEQUENCE [LARGE SCALE GENOMIC DNA]</scope>
    <source>
        <strain evidence="6">cv. AL8/78</strain>
    </source>
</reference>
<protein>
    <recommendedName>
        <fullName evidence="5">ENTH domain-containing protein</fullName>
    </recommendedName>
</protein>
<dbReference type="RefSeq" id="XP_020173378.1">
    <property type="nucleotide sequence ID" value="XM_020317789.4"/>
</dbReference>
<reference evidence="7" key="2">
    <citation type="journal article" date="2017" name="Nat. Plants">
        <title>The Aegilops tauschii genome reveals multiple impacts of transposons.</title>
        <authorList>
            <person name="Zhao G."/>
            <person name="Zou C."/>
            <person name="Li K."/>
            <person name="Wang K."/>
            <person name="Li T."/>
            <person name="Gao L."/>
            <person name="Zhang X."/>
            <person name="Wang H."/>
            <person name="Yang Z."/>
            <person name="Liu X."/>
            <person name="Jiang W."/>
            <person name="Mao L."/>
            <person name="Kong X."/>
            <person name="Jiao Y."/>
            <person name="Jia J."/>
        </authorList>
    </citation>
    <scope>NUCLEOTIDE SEQUENCE [LARGE SCALE GENOMIC DNA]</scope>
    <source>
        <strain evidence="7">cv. AL8/78</strain>
    </source>
</reference>
<dbReference type="InterPro" id="IPR011417">
    <property type="entry name" value="ANTH_dom"/>
</dbReference>
<dbReference type="GeneID" id="109758925"/>
<dbReference type="PANTHER" id="PTHR22951">
    <property type="entry name" value="CLATHRIN ASSEMBLY PROTEIN"/>
    <property type="match status" value="1"/>
</dbReference>
<dbReference type="GO" id="GO:0005794">
    <property type="term" value="C:Golgi apparatus"/>
    <property type="evidence" value="ECO:0007669"/>
    <property type="project" value="UniProtKB-SubCell"/>
</dbReference>
<dbReference type="STRING" id="200361.A0A453LAR2"/>
<evidence type="ECO:0000256" key="4">
    <source>
        <dbReference type="ARBA" id="ARBA00023329"/>
    </source>
</evidence>
<dbReference type="GO" id="GO:0072583">
    <property type="term" value="P:clathrin-dependent endocytosis"/>
    <property type="evidence" value="ECO:0007669"/>
    <property type="project" value="InterPro"/>
</dbReference>
<dbReference type="GO" id="GO:0005545">
    <property type="term" value="F:1-phosphatidylinositol binding"/>
    <property type="evidence" value="ECO:0007669"/>
    <property type="project" value="InterPro"/>
</dbReference>